<reference evidence="1 2" key="1">
    <citation type="submission" date="2024-02" db="EMBL/GenBank/DDBJ databases">
        <authorList>
            <person name="Chen Y."/>
            <person name="Shah S."/>
            <person name="Dougan E. K."/>
            <person name="Thang M."/>
            <person name="Chan C."/>
        </authorList>
    </citation>
    <scope>NUCLEOTIDE SEQUENCE [LARGE SCALE GENOMIC DNA]</scope>
</reference>
<gene>
    <name evidence="1" type="ORF">CCMP2556_LOCUS43730</name>
</gene>
<protein>
    <submittedName>
        <fullName evidence="1">Uncharacterized protein</fullName>
    </submittedName>
</protein>
<accession>A0ABP0QSL9</accession>
<keyword evidence="2" id="KW-1185">Reference proteome</keyword>
<evidence type="ECO:0000313" key="2">
    <source>
        <dbReference type="Proteomes" id="UP001642484"/>
    </source>
</evidence>
<evidence type="ECO:0000313" key="1">
    <source>
        <dbReference type="EMBL" id="CAK9091108.1"/>
    </source>
</evidence>
<organism evidence="1 2">
    <name type="scientific">Durusdinium trenchii</name>
    <dbReference type="NCBI Taxonomy" id="1381693"/>
    <lineage>
        <taxon>Eukaryota</taxon>
        <taxon>Sar</taxon>
        <taxon>Alveolata</taxon>
        <taxon>Dinophyceae</taxon>
        <taxon>Suessiales</taxon>
        <taxon>Symbiodiniaceae</taxon>
        <taxon>Durusdinium</taxon>
    </lineage>
</organism>
<dbReference type="EMBL" id="CAXAMN010024917">
    <property type="protein sequence ID" value="CAK9091108.1"/>
    <property type="molecule type" value="Genomic_DNA"/>
</dbReference>
<sequence length="212" mass="24046">MVFLFLSHVIQDESEDAKSTKRQRIPVADAEMSPLEVHFSQMRANPLFRDGRSLEKAIEEIQKVPWSGSCEESEKPVWRLKAPFPPIEVMKWRCKLRDEATGRPLVDPATGGELLDAEDKWYTLDNRRLYCLQKVAASLWPDRAVAEVCCLPPGLRGSLRRERWVKPVGYGPALLEGAQPTASCFSLVLQARHCTIPKKQTQGHRVIDCYCA</sequence>
<proteinExistence type="predicted"/>
<comment type="caution">
    <text evidence="1">The sequence shown here is derived from an EMBL/GenBank/DDBJ whole genome shotgun (WGS) entry which is preliminary data.</text>
</comment>
<dbReference type="Proteomes" id="UP001642484">
    <property type="component" value="Unassembled WGS sequence"/>
</dbReference>
<name>A0ABP0QSL9_9DINO</name>